<dbReference type="PANTHER" id="PTHR12697:SF5">
    <property type="entry name" value="DEOXYHYPUSINE HYDROXYLASE"/>
    <property type="match status" value="1"/>
</dbReference>
<evidence type="ECO:0000256" key="1">
    <source>
        <dbReference type="SAM" id="MobiDB-lite"/>
    </source>
</evidence>
<gene>
    <name evidence="2" type="ORF">GPM918_LOCUS28629</name>
    <name evidence="3" type="ORF">SRO942_LOCUS29142</name>
</gene>
<evidence type="ECO:0000313" key="3">
    <source>
        <dbReference type="EMBL" id="CAF4131242.1"/>
    </source>
</evidence>
<evidence type="ECO:0000313" key="4">
    <source>
        <dbReference type="Proteomes" id="UP000663829"/>
    </source>
</evidence>
<evidence type="ECO:0000313" key="2">
    <source>
        <dbReference type="EMBL" id="CAF1303259.1"/>
    </source>
</evidence>
<dbReference type="EMBL" id="CAJNOQ010012578">
    <property type="protein sequence ID" value="CAF1303259.1"/>
    <property type="molecule type" value="Genomic_DNA"/>
</dbReference>
<accession>A0A815DLS9</accession>
<reference evidence="2" key="1">
    <citation type="submission" date="2021-02" db="EMBL/GenBank/DDBJ databases">
        <authorList>
            <person name="Nowell W R."/>
        </authorList>
    </citation>
    <scope>NUCLEOTIDE SEQUENCE</scope>
</reference>
<dbReference type="SUPFAM" id="SSF48371">
    <property type="entry name" value="ARM repeat"/>
    <property type="match status" value="1"/>
</dbReference>
<proteinExistence type="predicted"/>
<dbReference type="Proteomes" id="UP000663829">
    <property type="component" value="Unassembled WGS sequence"/>
</dbReference>
<comment type="caution">
    <text evidence="2">The sequence shown here is derived from an EMBL/GenBank/DDBJ whole genome shotgun (WGS) entry which is preliminary data.</text>
</comment>
<sequence>MIALGDEDSNVRRRACEALWNVGEKAATNEVLKRLVVALGDQNCNVTRGAYNALRKMGEKAAASEGIQKLVVALGHEDSWVRLYACEALGKMGEKAATSEAINRLVTTLGDSKYGVREAAGRAVEKVLGWFWAERQLDAKHVSEGVGSMSIGKSVNSRFLWSWEVLKGSAVTVSGNKIMIYGSSEPLEIHVSSAKLAQALAKACHEQAEKVHGPCEKGRNEFSTLPSRSKKDRIILSNSGGKIRDDQQD</sequence>
<feature type="region of interest" description="Disordered" evidence="1">
    <location>
        <begin position="215"/>
        <end position="249"/>
    </location>
</feature>
<dbReference type="Proteomes" id="UP000681722">
    <property type="component" value="Unassembled WGS sequence"/>
</dbReference>
<organism evidence="2 4">
    <name type="scientific">Didymodactylos carnosus</name>
    <dbReference type="NCBI Taxonomy" id="1234261"/>
    <lineage>
        <taxon>Eukaryota</taxon>
        <taxon>Metazoa</taxon>
        <taxon>Spiralia</taxon>
        <taxon>Gnathifera</taxon>
        <taxon>Rotifera</taxon>
        <taxon>Eurotatoria</taxon>
        <taxon>Bdelloidea</taxon>
        <taxon>Philodinida</taxon>
        <taxon>Philodinidae</taxon>
        <taxon>Didymodactylos</taxon>
    </lineage>
</organism>
<dbReference type="Gene3D" id="1.25.10.10">
    <property type="entry name" value="Leucine-rich Repeat Variant"/>
    <property type="match status" value="1"/>
</dbReference>
<dbReference type="EMBL" id="CAJOBC010038501">
    <property type="protein sequence ID" value="CAF4131242.1"/>
    <property type="molecule type" value="Genomic_DNA"/>
</dbReference>
<evidence type="ECO:0008006" key="5">
    <source>
        <dbReference type="Google" id="ProtNLM"/>
    </source>
</evidence>
<dbReference type="GO" id="GO:0016491">
    <property type="term" value="F:oxidoreductase activity"/>
    <property type="evidence" value="ECO:0007669"/>
    <property type="project" value="TreeGrafter"/>
</dbReference>
<dbReference type="InterPro" id="IPR016024">
    <property type="entry name" value="ARM-type_fold"/>
</dbReference>
<name>A0A815DLS9_9BILA</name>
<dbReference type="AlphaFoldDB" id="A0A815DLS9"/>
<dbReference type="Pfam" id="PF13646">
    <property type="entry name" value="HEAT_2"/>
    <property type="match status" value="2"/>
</dbReference>
<keyword evidence="4" id="KW-1185">Reference proteome</keyword>
<protein>
    <recommendedName>
        <fullName evidence="5">HEAT repeat domain-containing protein</fullName>
    </recommendedName>
</protein>
<dbReference type="PANTHER" id="PTHR12697">
    <property type="entry name" value="PBS LYASE HEAT-LIKE PROTEIN"/>
    <property type="match status" value="1"/>
</dbReference>
<dbReference type="InterPro" id="IPR011989">
    <property type="entry name" value="ARM-like"/>
</dbReference>